<comment type="function">
    <text evidence="14 19">Joins adenosylcobinamide-GDP and alpha-ribazole to generate adenosylcobalamin (Ado-cobalamin). Also synthesizes adenosylcobalamin 5'-phosphate from adenosylcobinamide-GDP and alpha-ribazole 5'-phosphate.</text>
</comment>
<feature type="transmembrane region" description="Helical" evidence="19">
    <location>
        <begin position="213"/>
        <end position="232"/>
    </location>
</feature>
<feature type="transmembrane region" description="Helical" evidence="19">
    <location>
        <begin position="38"/>
        <end position="58"/>
    </location>
</feature>
<evidence type="ECO:0000256" key="4">
    <source>
        <dbReference type="ARBA" id="ARBA00010561"/>
    </source>
</evidence>
<feature type="transmembrane region" description="Helical" evidence="19">
    <location>
        <begin position="244"/>
        <end position="265"/>
    </location>
</feature>
<accession>A0A1G7ZKW5</accession>
<evidence type="ECO:0000256" key="5">
    <source>
        <dbReference type="ARBA" id="ARBA00013200"/>
    </source>
</evidence>
<keyword evidence="11 19" id="KW-0460">Magnesium</keyword>
<name>A0A1G7ZKW5_9BACI</name>
<dbReference type="EC" id="2.7.8.26" evidence="5 19"/>
<evidence type="ECO:0000256" key="8">
    <source>
        <dbReference type="ARBA" id="ARBA00022573"/>
    </source>
</evidence>
<keyword evidence="21" id="KW-1185">Reference proteome</keyword>
<comment type="pathway">
    <text evidence="3 19">Cofactor biosynthesis; adenosylcobalamin biosynthesis; adenosylcobalamin from cob(II)yrinate a,c-diamide: step 7/7.</text>
</comment>
<evidence type="ECO:0000256" key="6">
    <source>
        <dbReference type="ARBA" id="ARBA00015850"/>
    </source>
</evidence>
<evidence type="ECO:0000256" key="7">
    <source>
        <dbReference type="ARBA" id="ARBA00022475"/>
    </source>
</evidence>
<evidence type="ECO:0000256" key="13">
    <source>
        <dbReference type="ARBA" id="ARBA00023136"/>
    </source>
</evidence>
<evidence type="ECO:0000256" key="18">
    <source>
        <dbReference type="ARBA" id="ARBA00049504"/>
    </source>
</evidence>
<evidence type="ECO:0000313" key="21">
    <source>
        <dbReference type="Proteomes" id="UP000199163"/>
    </source>
</evidence>
<organism evidence="20 21">
    <name type="scientific">Alteribacillus persepolensis</name>
    <dbReference type="NCBI Taxonomy" id="568899"/>
    <lineage>
        <taxon>Bacteria</taxon>
        <taxon>Bacillati</taxon>
        <taxon>Bacillota</taxon>
        <taxon>Bacilli</taxon>
        <taxon>Bacillales</taxon>
        <taxon>Bacillaceae</taxon>
        <taxon>Alteribacillus</taxon>
    </lineage>
</organism>
<evidence type="ECO:0000256" key="1">
    <source>
        <dbReference type="ARBA" id="ARBA00001946"/>
    </source>
</evidence>
<evidence type="ECO:0000256" key="15">
    <source>
        <dbReference type="ARBA" id="ARBA00032605"/>
    </source>
</evidence>
<evidence type="ECO:0000256" key="10">
    <source>
        <dbReference type="ARBA" id="ARBA00022692"/>
    </source>
</evidence>
<gene>
    <name evidence="19" type="primary">cobS</name>
    <name evidence="20" type="ORF">SAMN05192534_101585</name>
</gene>
<comment type="similarity">
    <text evidence="4 19">Belongs to the CobS family.</text>
</comment>
<proteinExistence type="inferred from homology"/>
<comment type="cofactor">
    <cofactor evidence="1 19">
        <name>Mg(2+)</name>
        <dbReference type="ChEBI" id="CHEBI:18420"/>
    </cofactor>
</comment>
<dbReference type="GO" id="GO:0009236">
    <property type="term" value="P:cobalamin biosynthetic process"/>
    <property type="evidence" value="ECO:0007669"/>
    <property type="project" value="UniProtKB-UniRule"/>
</dbReference>
<evidence type="ECO:0000256" key="12">
    <source>
        <dbReference type="ARBA" id="ARBA00022989"/>
    </source>
</evidence>
<dbReference type="UniPathway" id="UPA00148">
    <property type="reaction ID" value="UER00238"/>
</dbReference>
<dbReference type="GO" id="GO:0051073">
    <property type="term" value="F:adenosylcobinamide-GDP ribazoletransferase activity"/>
    <property type="evidence" value="ECO:0007669"/>
    <property type="project" value="UniProtKB-UniRule"/>
</dbReference>
<feature type="transmembrane region" description="Helical" evidence="19">
    <location>
        <begin position="145"/>
        <end position="166"/>
    </location>
</feature>
<dbReference type="InterPro" id="IPR003805">
    <property type="entry name" value="CobS"/>
</dbReference>
<keyword evidence="8 19" id="KW-0169">Cobalamin biosynthesis</keyword>
<evidence type="ECO:0000256" key="14">
    <source>
        <dbReference type="ARBA" id="ARBA00025228"/>
    </source>
</evidence>
<comment type="subcellular location">
    <subcellularLocation>
        <location evidence="2 19">Cell membrane</location>
        <topology evidence="2 19">Multi-pass membrane protein</topology>
    </subcellularLocation>
</comment>
<sequence length="268" mass="30081">MNMKETQRLLWQGFQMAAAFLSIFPAKNAVWDTKTARYAVFFFPICGALIGLVTWAAYIVLESLYLPAYILAFFIVLLSVVLHGGLHLDGWMDVSDAAFSWRDKEQKLEIMKDSRTGAAAVWTTIFLLAGRLLFVMYVLETDVLPIWFVLLTAPVLARTAMGHLLISAPLAKKDGLAAWFRADSKQYDAWMLLLISSCWLLFLFLLAPSYIGAGMFIGMIVAAVYWLGRYLFIKWFGGINGDMAGALCEGVETVIWFTSVLYISYVMA</sequence>
<feature type="transmembrane region" description="Helical" evidence="19">
    <location>
        <begin position="187"/>
        <end position="207"/>
    </location>
</feature>
<dbReference type="OrthoDB" id="9794626at2"/>
<dbReference type="EMBL" id="FNDK01000001">
    <property type="protein sequence ID" value="SDH09227.1"/>
    <property type="molecule type" value="Genomic_DNA"/>
</dbReference>
<dbReference type="GO" id="GO:0005886">
    <property type="term" value="C:plasma membrane"/>
    <property type="evidence" value="ECO:0007669"/>
    <property type="project" value="UniProtKB-SubCell"/>
</dbReference>
<evidence type="ECO:0000256" key="9">
    <source>
        <dbReference type="ARBA" id="ARBA00022679"/>
    </source>
</evidence>
<dbReference type="AlphaFoldDB" id="A0A1G7ZKW5"/>
<dbReference type="Proteomes" id="UP000199163">
    <property type="component" value="Unassembled WGS sequence"/>
</dbReference>
<evidence type="ECO:0000256" key="19">
    <source>
        <dbReference type="HAMAP-Rule" id="MF_00719"/>
    </source>
</evidence>
<reference evidence="21" key="1">
    <citation type="submission" date="2016-10" db="EMBL/GenBank/DDBJ databases">
        <authorList>
            <person name="Varghese N."/>
            <person name="Submissions S."/>
        </authorList>
    </citation>
    <scope>NUCLEOTIDE SEQUENCE [LARGE SCALE GENOMIC DNA]</scope>
    <source>
        <strain evidence="21">DSM 21632</strain>
    </source>
</reference>
<keyword evidence="12 19" id="KW-1133">Transmembrane helix</keyword>
<dbReference type="Pfam" id="PF02654">
    <property type="entry name" value="CobS"/>
    <property type="match status" value="1"/>
</dbReference>
<keyword evidence="10 19" id="KW-0812">Transmembrane</keyword>
<evidence type="ECO:0000256" key="17">
    <source>
        <dbReference type="ARBA" id="ARBA00048623"/>
    </source>
</evidence>
<evidence type="ECO:0000256" key="11">
    <source>
        <dbReference type="ARBA" id="ARBA00022842"/>
    </source>
</evidence>
<keyword evidence="7 19" id="KW-1003">Cell membrane</keyword>
<protein>
    <recommendedName>
        <fullName evidence="6 19">Adenosylcobinamide-GDP ribazoletransferase</fullName>
        <ecNumber evidence="5 19">2.7.8.26</ecNumber>
    </recommendedName>
    <alternativeName>
        <fullName evidence="16 19">Cobalamin synthase</fullName>
    </alternativeName>
    <alternativeName>
        <fullName evidence="15 19">Cobalamin-5'-phosphate synthase</fullName>
    </alternativeName>
</protein>
<dbReference type="PANTHER" id="PTHR34148">
    <property type="entry name" value="ADENOSYLCOBINAMIDE-GDP RIBAZOLETRANSFERASE"/>
    <property type="match status" value="1"/>
</dbReference>
<dbReference type="STRING" id="568899.SAMN05192534_101585"/>
<keyword evidence="9 19" id="KW-0808">Transferase</keyword>
<dbReference type="PANTHER" id="PTHR34148:SF1">
    <property type="entry name" value="ADENOSYLCOBINAMIDE-GDP RIBAZOLETRANSFERASE"/>
    <property type="match status" value="1"/>
</dbReference>
<feature type="transmembrane region" description="Helical" evidence="19">
    <location>
        <begin position="64"/>
        <end position="82"/>
    </location>
</feature>
<evidence type="ECO:0000256" key="2">
    <source>
        <dbReference type="ARBA" id="ARBA00004651"/>
    </source>
</evidence>
<dbReference type="HAMAP" id="MF_00719">
    <property type="entry name" value="CobS"/>
    <property type="match status" value="1"/>
</dbReference>
<keyword evidence="13 19" id="KW-0472">Membrane</keyword>
<feature type="transmembrane region" description="Helical" evidence="19">
    <location>
        <begin position="117"/>
        <end position="139"/>
    </location>
</feature>
<evidence type="ECO:0000313" key="20">
    <source>
        <dbReference type="EMBL" id="SDH09227.1"/>
    </source>
</evidence>
<evidence type="ECO:0000256" key="16">
    <source>
        <dbReference type="ARBA" id="ARBA00032853"/>
    </source>
</evidence>
<comment type="catalytic activity">
    <reaction evidence="17 19">
        <text>alpha-ribazole + adenosylcob(III)inamide-GDP = adenosylcob(III)alamin + GMP + H(+)</text>
        <dbReference type="Rhea" id="RHEA:16049"/>
        <dbReference type="ChEBI" id="CHEBI:10329"/>
        <dbReference type="ChEBI" id="CHEBI:15378"/>
        <dbReference type="ChEBI" id="CHEBI:18408"/>
        <dbReference type="ChEBI" id="CHEBI:58115"/>
        <dbReference type="ChEBI" id="CHEBI:60487"/>
        <dbReference type="EC" id="2.7.8.26"/>
    </reaction>
</comment>
<evidence type="ECO:0000256" key="3">
    <source>
        <dbReference type="ARBA" id="ARBA00004663"/>
    </source>
</evidence>
<comment type="catalytic activity">
    <reaction evidence="18 19">
        <text>alpha-ribazole 5'-phosphate + adenosylcob(III)inamide-GDP = adenosylcob(III)alamin 5'-phosphate + GMP + H(+)</text>
        <dbReference type="Rhea" id="RHEA:23560"/>
        <dbReference type="ChEBI" id="CHEBI:15378"/>
        <dbReference type="ChEBI" id="CHEBI:57918"/>
        <dbReference type="ChEBI" id="CHEBI:58115"/>
        <dbReference type="ChEBI" id="CHEBI:60487"/>
        <dbReference type="ChEBI" id="CHEBI:60493"/>
        <dbReference type="EC" id="2.7.8.26"/>
    </reaction>
</comment>
<dbReference type="GO" id="GO:0008818">
    <property type="term" value="F:cobalamin 5'-phosphate synthase activity"/>
    <property type="evidence" value="ECO:0007669"/>
    <property type="project" value="UniProtKB-UniRule"/>
</dbReference>